<proteinExistence type="inferred from homology"/>
<dbReference type="SUPFAM" id="SSF52540">
    <property type="entry name" value="P-loop containing nucleoside triphosphate hydrolases"/>
    <property type="match status" value="1"/>
</dbReference>
<dbReference type="GO" id="GO:0005524">
    <property type="term" value="F:ATP binding"/>
    <property type="evidence" value="ECO:0007669"/>
    <property type="project" value="UniProtKB-KW"/>
</dbReference>
<dbReference type="Gene3D" id="3.40.50.300">
    <property type="entry name" value="P-loop containing nucleotide triphosphate hydrolases"/>
    <property type="match status" value="1"/>
</dbReference>
<dbReference type="PANTHER" id="PTHR43335:SF4">
    <property type="entry name" value="ABC TRANSPORTER, ATP-BINDING PROTEIN"/>
    <property type="match status" value="1"/>
</dbReference>
<evidence type="ECO:0000259" key="6">
    <source>
        <dbReference type="PROSITE" id="PS50893"/>
    </source>
</evidence>
<feature type="region of interest" description="Disordered" evidence="5">
    <location>
        <begin position="300"/>
        <end position="320"/>
    </location>
</feature>
<accession>A0ABV7ET51</accession>
<dbReference type="PANTHER" id="PTHR43335">
    <property type="entry name" value="ABC TRANSPORTER, ATP-BINDING PROTEIN"/>
    <property type="match status" value="1"/>
</dbReference>
<sequence length="320" mass="34024">MESDFKLSAQGLVRDYAGRRAVDNVNVTLAAGEVLGVLGPNGAGKSTTLRMLAGTLAPGAGHVVIAGQDMGRHPQQAKRRLGYLPERPPLYAELTVDEYLGFCARLHGIARRERRAAIAAAKQDCGLADTGRRLIGSLSKGYQQRVGIAQAIVHRPEVLILDEPTAGLDPNQLRGVRELITRLASAHSVIISSHILSEIQAVANRVMIIHQGRVVFDEPLGGTAAQADVLEIELASGPETAALAALDGVVAAHALSAGRWRLTVEAGRDIRVQLAETAARNDWQLVELTRRPPDLEERFAALTSRAPDAAGEPPTAGRAA</sequence>
<evidence type="ECO:0000256" key="2">
    <source>
        <dbReference type="ARBA" id="ARBA00022448"/>
    </source>
</evidence>
<comment type="caution">
    <text evidence="7">The sequence shown here is derived from an EMBL/GenBank/DDBJ whole genome shotgun (WGS) entry which is preliminary data.</text>
</comment>
<evidence type="ECO:0000256" key="3">
    <source>
        <dbReference type="ARBA" id="ARBA00022741"/>
    </source>
</evidence>
<dbReference type="SMART" id="SM00382">
    <property type="entry name" value="AAA"/>
    <property type="match status" value="1"/>
</dbReference>
<dbReference type="InterPro" id="IPR003439">
    <property type="entry name" value="ABC_transporter-like_ATP-bd"/>
</dbReference>
<dbReference type="CDD" id="cd03230">
    <property type="entry name" value="ABC_DR_subfamily_A"/>
    <property type="match status" value="1"/>
</dbReference>
<keyword evidence="3" id="KW-0547">Nucleotide-binding</keyword>
<dbReference type="EMBL" id="JBHRSS010000009">
    <property type="protein sequence ID" value="MFC3105967.1"/>
    <property type="molecule type" value="Genomic_DNA"/>
</dbReference>
<keyword evidence="2" id="KW-0813">Transport</keyword>
<dbReference type="InterPro" id="IPR027417">
    <property type="entry name" value="P-loop_NTPase"/>
</dbReference>
<evidence type="ECO:0000313" key="7">
    <source>
        <dbReference type="EMBL" id="MFC3105967.1"/>
    </source>
</evidence>
<reference evidence="8" key="1">
    <citation type="journal article" date="2019" name="Int. J. Syst. Evol. Microbiol.">
        <title>The Global Catalogue of Microorganisms (GCM) 10K type strain sequencing project: providing services to taxonomists for standard genome sequencing and annotation.</title>
        <authorList>
            <consortium name="The Broad Institute Genomics Platform"/>
            <consortium name="The Broad Institute Genome Sequencing Center for Infectious Disease"/>
            <person name="Wu L."/>
            <person name="Ma J."/>
        </authorList>
    </citation>
    <scope>NUCLEOTIDE SEQUENCE [LARGE SCALE GENOMIC DNA]</scope>
    <source>
        <strain evidence="8">KCTC 52640</strain>
    </source>
</reference>
<dbReference type="Proteomes" id="UP001595462">
    <property type="component" value="Unassembled WGS sequence"/>
</dbReference>
<name>A0ABV7ET51_9GAMM</name>
<comment type="similarity">
    <text evidence="1">Belongs to the ABC transporter superfamily.</text>
</comment>
<dbReference type="InterPro" id="IPR003593">
    <property type="entry name" value="AAA+_ATPase"/>
</dbReference>
<feature type="domain" description="ABC transporter" evidence="6">
    <location>
        <begin position="7"/>
        <end position="236"/>
    </location>
</feature>
<gene>
    <name evidence="7" type="ORF">ACFOSU_19025</name>
</gene>
<protein>
    <submittedName>
        <fullName evidence="7">ABC transporter ATP-binding protein</fullName>
    </submittedName>
</protein>
<keyword evidence="4 7" id="KW-0067">ATP-binding</keyword>
<organism evidence="7 8">
    <name type="scientific">Salinisphaera aquimarina</name>
    <dbReference type="NCBI Taxonomy" id="2094031"/>
    <lineage>
        <taxon>Bacteria</taxon>
        <taxon>Pseudomonadati</taxon>
        <taxon>Pseudomonadota</taxon>
        <taxon>Gammaproteobacteria</taxon>
        <taxon>Salinisphaerales</taxon>
        <taxon>Salinisphaeraceae</taxon>
        <taxon>Salinisphaera</taxon>
    </lineage>
</organism>
<evidence type="ECO:0000313" key="8">
    <source>
        <dbReference type="Proteomes" id="UP001595462"/>
    </source>
</evidence>
<keyword evidence="8" id="KW-1185">Reference proteome</keyword>
<dbReference type="Pfam" id="PF00005">
    <property type="entry name" value="ABC_tran"/>
    <property type="match status" value="1"/>
</dbReference>
<evidence type="ECO:0000256" key="1">
    <source>
        <dbReference type="ARBA" id="ARBA00005417"/>
    </source>
</evidence>
<evidence type="ECO:0000256" key="4">
    <source>
        <dbReference type="ARBA" id="ARBA00022840"/>
    </source>
</evidence>
<evidence type="ECO:0000256" key="5">
    <source>
        <dbReference type="SAM" id="MobiDB-lite"/>
    </source>
</evidence>
<dbReference type="PROSITE" id="PS50893">
    <property type="entry name" value="ABC_TRANSPORTER_2"/>
    <property type="match status" value="1"/>
</dbReference>
<dbReference type="RefSeq" id="WP_380691519.1">
    <property type="nucleotide sequence ID" value="NZ_JBHRSS010000009.1"/>
</dbReference>